<dbReference type="InterPro" id="IPR005097">
    <property type="entry name" value="Sacchrp_dh_NADP-bd"/>
</dbReference>
<reference evidence="3 4" key="1">
    <citation type="submission" date="2017-09" db="EMBL/GenBank/DDBJ databases">
        <title>Comparative genomics of rhizobia isolated from Phaseolus vulgaris in China.</title>
        <authorList>
            <person name="Tong W."/>
        </authorList>
    </citation>
    <scope>NUCLEOTIDE SEQUENCE [LARGE SCALE GENOMIC DNA]</scope>
    <source>
        <strain evidence="3 4">L101</strain>
    </source>
</reference>
<dbReference type="AlphaFoldDB" id="A0A2A5KW58"/>
<evidence type="ECO:0000313" key="4">
    <source>
        <dbReference type="Proteomes" id="UP000218807"/>
    </source>
</evidence>
<dbReference type="RefSeq" id="WP_096762564.1">
    <property type="nucleotide sequence ID" value="NZ_NXDM01000007.1"/>
</dbReference>
<gene>
    <name evidence="3" type="ORF">CPT34_08580</name>
</gene>
<sequence>MSGGRLSLLIIGGYGTFGGRLARLLGDEPRLRLLIAGRSLAKADDFVADLRSPKDGSEGLGSSNLGATLQAVAFDRDGDLTEQLMRLRPDLVVDASGPFQSFGEDPYKVVRACIGLDIDYADFADSTGFVAAIGGLDAEARAKGVFALSGLSSLPALSFAALDAMAPRFSRIDAVATGIAPSAHVKIGLNVVRAIASYAGKPVSVLRQGRPAQGRGLIEAMRVTIAPPGVAPLRSRNFLLVDAPDLALLPGRFAGLQSSFTGVGTEPQALQRLLGLAAALVRLRLLPSLTPLARLMQRASHGLAIGDHRGGMFVRLSGLDAAGKPLACGWHLIAEGDDGPFIPVTGVAALVRRLLGGVRPESGARPATGELQLEDFEAEFRRFSITTGIRAESEGAGLPLYHRLLGSAFERLPPAISAMHAGGHPDAPGGGARVASGRARVERGRGWLARIVARLIGFPQAGEDVPVTVRFTADGEKEIWTRHFGDKSFHSLQLEDKGRDRHLLAEVFGPFQVLMALVPEGEKLRLVVRGWRFCGLPLPLFLAPGGETYEEEREGRFHFHVEIGGRLTGLVVRYTGWLVVE</sequence>
<feature type="domain" description="DUF4166" evidence="2">
    <location>
        <begin position="412"/>
        <end position="578"/>
    </location>
</feature>
<dbReference type="Pfam" id="PF03435">
    <property type="entry name" value="Sacchrp_dh_NADP"/>
    <property type="match status" value="1"/>
</dbReference>
<comment type="caution">
    <text evidence="3">The sequence shown here is derived from an EMBL/GenBank/DDBJ whole genome shotgun (WGS) entry which is preliminary data.</text>
</comment>
<dbReference type="PANTHER" id="PTHR43796">
    <property type="entry name" value="CARBOXYNORSPERMIDINE SYNTHASE"/>
    <property type="match status" value="1"/>
</dbReference>
<keyword evidence="4" id="KW-1185">Reference proteome</keyword>
<accession>A0A2A5KW58</accession>
<proteinExistence type="predicted"/>
<protein>
    <submittedName>
        <fullName evidence="3">Saccharopine dehydrogenase</fullName>
    </submittedName>
</protein>
<dbReference type="PANTHER" id="PTHR43796:SF2">
    <property type="entry name" value="CARBOXYNORSPERMIDINE SYNTHASE"/>
    <property type="match status" value="1"/>
</dbReference>
<dbReference type="Pfam" id="PF13761">
    <property type="entry name" value="DUF4166"/>
    <property type="match status" value="1"/>
</dbReference>
<dbReference type="InterPro" id="IPR025311">
    <property type="entry name" value="DUF4166"/>
</dbReference>
<feature type="domain" description="Saccharopine dehydrogenase NADP binding" evidence="1">
    <location>
        <begin position="9"/>
        <end position="146"/>
    </location>
</feature>
<evidence type="ECO:0000259" key="2">
    <source>
        <dbReference type="Pfam" id="PF13761"/>
    </source>
</evidence>
<dbReference type="Gene3D" id="3.40.50.720">
    <property type="entry name" value="NAD(P)-binding Rossmann-like Domain"/>
    <property type="match status" value="1"/>
</dbReference>
<organism evidence="3 4">
    <name type="scientific">Rhizobium sophoriradicis</name>
    <dbReference type="NCBI Taxonomy" id="1535245"/>
    <lineage>
        <taxon>Bacteria</taxon>
        <taxon>Pseudomonadati</taxon>
        <taxon>Pseudomonadota</taxon>
        <taxon>Alphaproteobacteria</taxon>
        <taxon>Hyphomicrobiales</taxon>
        <taxon>Rhizobiaceae</taxon>
        <taxon>Rhizobium/Agrobacterium group</taxon>
        <taxon>Rhizobium</taxon>
    </lineage>
</organism>
<evidence type="ECO:0000313" key="3">
    <source>
        <dbReference type="EMBL" id="PCK81284.1"/>
    </source>
</evidence>
<name>A0A2A5KW58_9HYPH</name>
<dbReference type="EMBL" id="NXDM01000007">
    <property type="protein sequence ID" value="PCK81284.1"/>
    <property type="molecule type" value="Genomic_DNA"/>
</dbReference>
<evidence type="ECO:0000259" key="1">
    <source>
        <dbReference type="Pfam" id="PF03435"/>
    </source>
</evidence>
<dbReference type="Proteomes" id="UP000218807">
    <property type="component" value="Unassembled WGS sequence"/>
</dbReference>